<dbReference type="EMBL" id="JAINUF010000003">
    <property type="protein sequence ID" value="KAJ8370348.1"/>
    <property type="molecule type" value="Genomic_DNA"/>
</dbReference>
<dbReference type="AlphaFoldDB" id="A0A9Q1FZW0"/>
<keyword evidence="3" id="KW-1185">Reference proteome</keyword>
<gene>
    <name evidence="2" type="ORF">SKAU_G00103760</name>
</gene>
<comment type="caution">
    <text evidence="2">The sequence shown here is derived from an EMBL/GenBank/DDBJ whole genome shotgun (WGS) entry which is preliminary data.</text>
</comment>
<proteinExistence type="predicted"/>
<evidence type="ECO:0000256" key="1">
    <source>
        <dbReference type="SAM" id="MobiDB-lite"/>
    </source>
</evidence>
<organism evidence="2 3">
    <name type="scientific">Synaphobranchus kaupii</name>
    <name type="common">Kaup's arrowtooth eel</name>
    <dbReference type="NCBI Taxonomy" id="118154"/>
    <lineage>
        <taxon>Eukaryota</taxon>
        <taxon>Metazoa</taxon>
        <taxon>Chordata</taxon>
        <taxon>Craniata</taxon>
        <taxon>Vertebrata</taxon>
        <taxon>Euteleostomi</taxon>
        <taxon>Actinopterygii</taxon>
        <taxon>Neopterygii</taxon>
        <taxon>Teleostei</taxon>
        <taxon>Anguilliformes</taxon>
        <taxon>Synaphobranchidae</taxon>
        <taxon>Synaphobranchus</taxon>
    </lineage>
</organism>
<accession>A0A9Q1FZW0</accession>
<protein>
    <submittedName>
        <fullName evidence="2">Uncharacterized protein</fullName>
    </submittedName>
</protein>
<dbReference type="Proteomes" id="UP001152622">
    <property type="component" value="Chromosome 3"/>
</dbReference>
<name>A0A9Q1FZW0_SYNKA</name>
<sequence length="73" mass="7891">MRIHNRSTESRSANAMLVHKHVSCLSSGKKWQGSQITTASLLAPQQSKTDAPHAHPQSTNRGPAKPVTRAPPL</sequence>
<evidence type="ECO:0000313" key="2">
    <source>
        <dbReference type="EMBL" id="KAJ8370348.1"/>
    </source>
</evidence>
<feature type="region of interest" description="Disordered" evidence="1">
    <location>
        <begin position="41"/>
        <end position="73"/>
    </location>
</feature>
<reference evidence="2" key="1">
    <citation type="journal article" date="2023" name="Science">
        <title>Genome structures resolve the early diversification of teleost fishes.</title>
        <authorList>
            <person name="Parey E."/>
            <person name="Louis A."/>
            <person name="Montfort J."/>
            <person name="Bouchez O."/>
            <person name="Roques C."/>
            <person name="Iampietro C."/>
            <person name="Lluch J."/>
            <person name="Castinel A."/>
            <person name="Donnadieu C."/>
            <person name="Desvignes T."/>
            <person name="Floi Bucao C."/>
            <person name="Jouanno E."/>
            <person name="Wen M."/>
            <person name="Mejri S."/>
            <person name="Dirks R."/>
            <person name="Jansen H."/>
            <person name="Henkel C."/>
            <person name="Chen W.J."/>
            <person name="Zahm M."/>
            <person name="Cabau C."/>
            <person name="Klopp C."/>
            <person name="Thompson A.W."/>
            <person name="Robinson-Rechavi M."/>
            <person name="Braasch I."/>
            <person name="Lecointre G."/>
            <person name="Bobe J."/>
            <person name="Postlethwait J.H."/>
            <person name="Berthelot C."/>
            <person name="Roest Crollius H."/>
            <person name="Guiguen Y."/>
        </authorList>
    </citation>
    <scope>NUCLEOTIDE SEQUENCE</scope>
    <source>
        <strain evidence="2">WJC10195</strain>
    </source>
</reference>
<evidence type="ECO:0000313" key="3">
    <source>
        <dbReference type="Proteomes" id="UP001152622"/>
    </source>
</evidence>